<evidence type="ECO:0000313" key="1">
    <source>
        <dbReference type="EMBL" id="MFD2707234.1"/>
    </source>
</evidence>
<keyword evidence="2" id="KW-1185">Reference proteome</keyword>
<accession>A0ABW5T743</accession>
<proteinExistence type="predicted"/>
<organism evidence="1 2">
    <name type="scientific">Salibacterium lacus</name>
    <dbReference type="NCBI Taxonomy" id="1898109"/>
    <lineage>
        <taxon>Bacteria</taxon>
        <taxon>Bacillati</taxon>
        <taxon>Bacillota</taxon>
        <taxon>Bacilli</taxon>
        <taxon>Bacillales</taxon>
        <taxon>Bacillaceae</taxon>
    </lineage>
</organism>
<comment type="caution">
    <text evidence="1">The sequence shown here is derived from an EMBL/GenBank/DDBJ whole genome shotgun (WGS) entry which is preliminary data.</text>
</comment>
<gene>
    <name evidence="1" type="ORF">ACFSUB_17420</name>
</gene>
<evidence type="ECO:0000313" key="2">
    <source>
        <dbReference type="Proteomes" id="UP001597520"/>
    </source>
</evidence>
<dbReference type="RefSeq" id="WP_380714550.1">
    <property type="nucleotide sequence ID" value="NZ_JBHUML010000006.1"/>
</dbReference>
<dbReference type="Proteomes" id="UP001597520">
    <property type="component" value="Unassembled WGS sequence"/>
</dbReference>
<reference evidence="2" key="1">
    <citation type="journal article" date="2019" name="Int. J. Syst. Evol. Microbiol.">
        <title>The Global Catalogue of Microorganisms (GCM) 10K type strain sequencing project: providing services to taxonomists for standard genome sequencing and annotation.</title>
        <authorList>
            <consortium name="The Broad Institute Genomics Platform"/>
            <consortium name="The Broad Institute Genome Sequencing Center for Infectious Disease"/>
            <person name="Wu L."/>
            <person name="Ma J."/>
        </authorList>
    </citation>
    <scope>NUCLEOTIDE SEQUENCE [LARGE SCALE GENOMIC DNA]</scope>
    <source>
        <strain evidence="2">KCTC 33792</strain>
    </source>
</reference>
<protein>
    <submittedName>
        <fullName evidence="1">Uncharacterized protein</fullName>
    </submittedName>
</protein>
<name>A0ABW5T743_9BACI</name>
<dbReference type="EMBL" id="JBHUML010000006">
    <property type="protein sequence ID" value="MFD2707234.1"/>
    <property type="molecule type" value="Genomic_DNA"/>
</dbReference>
<sequence length="78" mass="8791">MSFFMRHKGSPRQCPIAGESFADAESRTMGYVHGGFKPSKIGKHARSVCSVPPKTCERITGHHFWQQVTMKVLERNVT</sequence>